<evidence type="ECO:0008006" key="3">
    <source>
        <dbReference type="Google" id="ProtNLM"/>
    </source>
</evidence>
<evidence type="ECO:0000313" key="1">
    <source>
        <dbReference type="EMBL" id="GAW65489.1"/>
    </source>
</evidence>
<organism evidence="1 2">
    <name type="scientific">Geoanaerobacter pelophilus</name>
    <dbReference type="NCBI Taxonomy" id="60036"/>
    <lineage>
        <taxon>Bacteria</taxon>
        <taxon>Pseudomonadati</taxon>
        <taxon>Thermodesulfobacteriota</taxon>
        <taxon>Desulfuromonadia</taxon>
        <taxon>Geobacterales</taxon>
        <taxon>Geobacteraceae</taxon>
        <taxon>Geoanaerobacter</taxon>
    </lineage>
</organism>
<accession>A0ABQ0MEY1</accession>
<dbReference type="RefSeq" id="WP_085811933.1">
    <property type="nucleotide sequence ID" value="NZ_BDQG01000001.1"/>
</dbReference>
<name>A0ABQ0MEY1_9BACT</name>
<reference evidence="1 2" key="1">
    <citation type="submission" date="2017-04" db="EMBL/GenBank/DDBJ databases">
        <authorList>
            <consortium name="Geobacter pelophilus Genome Sequencing"/>
            <person name="Aoyagi T."/>
            <person name="Koike H."/>
            <person name="Hori T."/>
        </authorList>
    </citation>
    <scope>NUCLEOTIDE SEQUENCE [LARGE SCALE GENOMIC DNA]</scope>
    <source>
        <strain evidence="1 2">Drf2</strain>
    </source>
</reference>
<sequence>MAKLIKIWCLALLVGAALGGCYELRPTSGGVKLTVLPQDGVRALKPEDGVLWRIAREEQK</sequence>
<evidence type="ECO:0000313" key="2">
    <source>
        <dbReference type="Proteomes" id="UP000194153"/>
    </source>
</evidence>
<dbReference type="Proteomes" id="UP000194153">
    <property type="component" value="Unassembled WGS sequence"/>
</dbReference>
<keyword evidence="2" id="KW-1185">Reference proteome</keyword>
<proteinExistence type="predicted"/>
<dbReference type="EMBL" id="BDQG01000001">
    <property type="protein sequence ID" value="GAW65489.1"/>
    <property type="molecule type" value="Genomic_DNA"/>
</dbReference>
<dbReference type="PROSITE" id="PS51257">
    <property type="entry name" value="PROKAR_LIPOPROTEIN"/>
    <property type="match status" value="1"/>
</dbReference>
<reference evidence="2" key="2">
    <citation type="submission" date="2017-05" db="EMBL/GenBank/DDBJ databases">
        <title>Draft genome sequence of Geobacter pelophilus, a iron(III)-reducing bacteria.</title>
        <authorList>
            <person name="Aoyagi T."/>
            <person name="Koike H."/>
            <person name="Morita T."/>
            <person name="Sato Y."/>
            <person name="Habe H."/>
            <person name="Hori T."/>
        </authorList>
    </citation>
    <scope>NUCLEOTIDE SEQUENCE [LARGE SCALE GENOMIC DNA]</scope>
    <source>
        <strain evidence="2">Drf2</strain>
    </source>
</reference>
<comment type="caution">
    <text evidence="1">The sequence shown here is derived from an EMBL/GenBank/DDBJ whole genome shotgun (WGS) entry which is preliminary data.</text>
</comment>
<gene>
    <name evidence="1" type="ORF">GPEL0_01f0405</name>
</gene>
<protein>
    <recommendedName>
        <fullName evidence="3">Lipoprotein</fullName>
    </recommendedName>
</protein>